<protein>
    <recommendedName>
        <fullName evidence="2">NADPH--hemoprotein reductase</fullName>
        <ecNumber evidence="2">1.6.2.4</ecNumber>
    </recommendedName>
</protein>
<dbReference type="GO" id="GO:0003958">
    <property type="term" value="F:NADPH-hemoprotein reductase activity"/>
    <property type="evidence" value="ECO:0007669"/>
    <property type="project" value="UniProtKB-EC"/>
</dbReference>
<accession>A0AAD6EGD1</accession>
<evidence type="ECO:0000313" key="4">
    <source>
        <dbReference type="Proteomes" id="UP001213799"/>
    </source>
</evidence>
<dbReference type="Gene3D" id="3.40.50.80">
    <property type="entry name" value="Nucleotide-binding domain of ferredoxin-NADP reductase (FNR) module"/>
    <property type="match status" value="1"/>
</dbReference>
<reference evidence="3" key="2">
    <citation type="submission" date="2023-01" db="EMBL/GenBank/DDBJ databases">
        <authorList>
            <person name="Petersen C."/>
        </authorList>
    </citation>
    <scope>NUCLEOTIDE SEQUENCE</scope>
    <source>
        <strain evidence="3">IBT 12815</strain>
    </source>
</reference>
<dbReference type="GO" id="GO:0005829">
    <property type="term" value="C:cytosol"/>
    <property type="evidence" value="ECO:0007669"/>
    <property type="project" value="TreeGrafter"/>
</dbReference>
<keyword evidence="1" id="KW-0285">Flavoprotein</keyword>
<dbReference type="GO" id="GO:0010181">
    <property type="term" value="F:FMN binding"/>
    <property type="evidence" value="ECO:0007669"/>
    <property type="project" value="TreeGrafter"/>
</dbReference>
<dbReference type="AlphaFoldDB" id="A0AAD6EGD1"/>
<dbReference type="PANTHER" id="PTHR19384">
    <property type="entry name" value="NITRIC OXIDE SYNTHASE-RELATED"/>
    <property type="match status" value="1"/>
</dbReference>
<name>A0AAD6EGD1_9EURO</name>
<evidence type="ECO:0000256" key="2">
    <source>
        <dbReference type="ARBA" id="ARBA00023797"/>
    </source>
</evidence>
<dbReference type="SUPFAM" id="SSF52343">
    <property type="entry name" value="Ferredoxin reductase-like, C-terminal NADP-linked domain"/>
    <property type="match status" value="1"/>
</dbReference>
<dbReference type="RefSeq" id="XP_056757940.1">
    <property type="nucleotide sequence ID" value="XM_056892945.1"/>
</dbReference>
<dbReference type="InterPro" id="IPR039261">
    <property type="entry name" value="FNR_nucleotide-bd"/>
</dbReference>
<comment type="caution">
    <text evidence="3">The sequence shown here is derived from an EMBL/GenBank/DDBJ whole genome shotgun (WGS) entry which is preliminary data.</text>
</comment>
<proteinExistence type="predicted"/>
<evidence type="ECO:0000256" key="1">
    <source>
        <dbReference type="ARBA" id="ARBA00022630"/>
    </source>
</evidence>
<dbReference type="GeneID" id="81583187"/>
<dbReference type="GO" id="GO:0050660">
    <property type="term" value="F:flavin adenine dinucleotide binding"/>
    <property type="evidence" value="ECO:0007669"/>
    <property type="project" value="TreeGrafter"/>
</dbReference>
<organism evidence="3 4">
    <name type="scientific">Penicillium hordei</name>
    <dbReference type="NCBI Taxonomy" id="40994"/>
    <lineage>
        <taxon>Eukaryota</taxon>
        <taxon>Fungi</taxon>
        <taxon>Dikarya</taxon>
        <taxon>Ascomycota</taxon>
        <taxon>Pezizomycotina</taxon>
        <taxon>Eurotiomycetes</taxon>
        <taxon>Eurotiomycetidae</taxon>
        <taxon>Eurotiales</taxon>
        <taxon>Aspergillaceae</taxon>
        <taxon>Penicillium</taxon>
    </lineage>
</organism>
<sequence length="82" mass="9042">MASRSVGDHINYYVHHTNINFRLPTSPDMPILMAPAGTGIAPMRASCKSVLLSPRLSLASAILFYGCSDPNKDFIYKDKLRS</sequence>
<keyword evidence="4" id="KW-1185">Reference proteome</keyword>
<dbReference type="Proteomes" id="UP001213799">
    <property type="component" value="Unassembled WGS sequence"/>
</dbReference>
<dbReference type="PANTHER" id="PTHR19384:SF17">
    <property type="entry name" value="NADPH--CYTOCHROME P450 REDUCTASE"/>
    <property type="match status" value="1"/>
</dbReference>
<reference evidence="3" key="1">
    <citation type="journal article" date="2023" name="IMA Fungus">
        <title>Comparative genomic study of the Penicillium genus elucidates a diverse pangenome and 15 lateral gene transfer events.</title>
        <authorList>
            <person name="Petersen C."/>
            <person name="Sorensen T."/>
            <person name="Nielsen M.R."/>
            <person name="Sondergaard T.E."/>
            <person name="Sorensen J.L."/>
            <person name="Fitzpatrick D.A."/>
            <person name="Frisvad J.C."/>
            <person name="Nielsen K.L."/>
        </authorList>
    </citation>
    <scope>NUCLEOTIDE SEQUENCE</scope>
    <source>
        <strain evidence="3">IBT 12815</strain>
    </source>
</reference>
<gene>
    <name evidence="3" type="ORF">N7537_001887</name>
</gene>
<evidence type="ECO:0000313" key="3">
    <source>
        <dbReference type="EMBL" id="KAJ5616773.1"/>
    </source>
</evidence>
<dbReference type="EMBL" id="JAQJAE010000001">
    <property type="protein sequence ID" value="KAJ5616773.1"/>
    <property type="molecule type" value="Genomic_DNA"/>
</dbReference>
<dbReference type="EC" id="1.6.2.4" evidence="2"/>